<evidence type="ECO:0000256" key="1">
    <source>
        <dbReference type="SAM" id="MobiDB-lite"/>
    </source>
</evidence>
<accession>D6X281</accession>
<feature type="compositionally biased region" description="Polar residues" evidence="1">
    <location>
        <begin position="63"/>
        <end position="101"/>
    </location>
</feature>
<dbReference type="OrthoDB" id="6723953at2759"/>
<name>D6X281_TRICA</name>
<organism evidence="2 3">
    <name type="scientific">Tribolium castaneum</name>
    <name type="common">Red flour beetle</name>
    <dbReference type="NCBI Taxonomy" id="7070"/>
    <lineage>
        <taxon>Eukaryota</taxon>
        <taxon>Metazoa</taxon>
        <taxon>Ecdysozoa</taxon>
        <taxon>Arthropoda</taxon>
        <taxon>Hexapoda</taxon>
        <taxon>Insecta</taxon>
        <taxon>Pterygota</taxon>
        <taxon>Neoptera</taxon>
        <taxon>Endopterygota</taxon>
        <taxon>Coleoptera</taxon>
        <taxon>Polyphaga</taxon>
        <taxon>Cucujiformia</taxon>
        <taxon>Tenebrionidae</taxon>
        <taxon>Tenebrionidae incertae sedis</taxon>
        <taxon>Tribolium</taxon>
    </lineage>
</organism>
<dbReference type="HOGENOM" id="CLU_1339117_0_0_1"/>
<dbReference type="AlphaFoldDB" id="D6X281"/>
<dbReference type="KEGG" id="tca:103314218"/>
<feature type="region of interest" description="Disordered" evidence="1">
    <location>
        <begin position="31"/>
        <end position="156"/>
    </location>
</feature>
<evidence type="ECO:0000313" key="3">
    <source>
        <dbReference type="Proteomes" id="UP000007266"/>
    </source>
</evidence>
<sequence length="205" mass="21797">MGTQKVVIPKGLVKPNETTIIEIPGALQNVPTVVARPKPGTRGSPARRAPSPYQGFRPGAASSRGNSPARTPPSVQKYASSSMGTPESYYSRSVSSGGQNRISEEVSYYSTTPEDPCPCSGESSSGGYQRFDSSDSGAYKRFDSDSGGGQITPNDVMNSLSQLESAELNRIMDNLEKFQKARRALVQEASNLPTAGDLSSMLLNP</sequence>
<proteinExistence type="predicted"/>
<dbReference type="InParanoid" id="D6X281"/>
<evidence type="ECO:0000313" key="2">
    <source>
        <dbReference type="EMBL" id="EFA09897.1"/>
    </source>
</evidence>
<dbReference type="Proteomes" id="UP000007266">
    <property type="component" value="Linkage group 9"/>
</dbReference>
<protein>
    <submittedName>
        <fullName evidence="2">Uncharacterized protein</fullName>
    </submittedName>
</protein>
<gene>
    <name evidence="2" type="primary">GLEAN_12047</name>
    <name evidence="2" type="ORF">TcasGA2_TC012047</name>
</gene>
<reference evidence="2 3" key="2">
    <citation type="journal article" date="2010" name="Nucleic Acids Res.">
        <title>BeetleBase in 2010: revisions to provide comprehensive genomic information for Tribolium castaneum.</title>
        <authorList>
            <person name="Kim H.S."/>
            <person name="Murphy T."/>
            <person name="Xia J."/>
            <person name="Caragea D."/>
            <person name="Park Y."/>
            <person name="Beeman R.W."/>
            <person name="Lorenzen M.D."/>
            <person name="Butcher S."/>
            <person name="Manak J.R."/>
            <person name="Brown S.J."/>
        </authorList>
    </citation>
    <scope>GENOME REANNOTATION</scope>
    <source>
        <strain evidence="2 3">Georgia GA2</strain>
    </source>
</reference>
<reference evidence="2 3" key="1">
    <citation type="journal article" date="2008" name="Nature">
        <title>The genome of the model beetle and pest Tribolium castaneum.</title>
        <authorList>
            <consortium name="Tribolium Genome Sequencing Consortium"/>
            <person name="Richards S."/>
            <person name="Gibbs R.A."/>
            <person name="Weinstock G.M."/>
            <person name="Brown S.J."/>
            <person name="Denell R."/>
            <person name="Beeman R.W."/>
            <person name="Gibbs R."/>
            <person name="Beeman R.W."/>
            <person name="Brown S.J."/>
            <person name="Bucher G."/>
            <person name="Friedrich M."/>
            <person name="Grimmelikhuijzen C.J."/>
            <person name="Klingler M."/>
            <person name="Lorenzen M."/>
            <person name="Richards S."/>
            <person name="Roth S."/>
            <person name="Schroder R."/>
            <person name="Tautz D."/>
            <person name="Zdobnov E.M."/>
            <person name="Muzny D."/>
            <person name="Gibbs R.A."/>
            <person name="Weinstock G.M."/>
            <person name="Attaway T."/>
            <person name="Bell S."/>
            <person name="Buhay C.J."/>
            <person name="Chandrabose M.N."/>
            <person name="Chavez D."/>
            <person name="Clerk-Blankenburg K.P."/>
            <person name="Cree A."/>
            <person name="Dao M."/>
            <person name="Davis C."/>
            <person name="Chacko J."/>
            <person name="Dinh H."/>
            <person name="Dugan-Rocha S."/>
            <person name="Fowler G."/>
            <person name="Garner T.T."/>
            <person name="Garnes J."/>
            <person name="Gnirke A."/>
            <person name="Hawes A."/>
            <person name="Hernandez J."/>
            <person name="Hines S."/>
            <person name="Holder M."/>
            <person name="Hume J."/>
            <person name="Jhangiani S.N."/>
            <person name="Joshi V."/>
            <person name="Khan Z.M."/>
            <person name="Jackson L."/>
            <person name="Kovar C."/>
            <person name="Kowis A."/>
            <person name="Lee S."/>
            <person name="Lewis L.R."/>
            <person name="Margolis J."/>
            <person name="Morgan M."/>
            <person name="Nazareth L.V."/>
            <person name="Nguyen N."/>
            <person name="Okwuonu G."/>
            <person name="Parker D."/>
            <person name="Richards S."/>
            <person name="Ruiz S.J."/>
            <person name="Santibanez J."/>
            <person name="Savard J."/>
            <person name="Scherer S.E."/>
            <person name="Schneider B."/>
            <person name="Sodergren E."/>
            <person name="Tautz D."/>
            <person name="Vattahil S."/>
            <person name="Villasana D."/>
            <person name="White C.S."/>
            <person name="Wright R."/>
            <person name="Park Y."/>
            <person name="Beeman R.W."/>
            <person name="Lord J."/>
            <person name="Oppert B."/>
            <person name="Lorenzen M."/>
            <person name="Brown S."/>
            <person name="Wang L."/>
            <person name="Savard J."/>
            <person name="Tautz D."/>
            <person name="Richards S."/>
            <person name="Weinstock G."/>
            <person name="Gibbs R.A."/>
            <person name="Liu Y."/>
            <person name="Worley K."/>
            <person name="Weinstock G."/>
            <person name="Elsik C.G."/>
            <person name="Reese J.T."/>
            <person name="Elhaik E."/>
            <person name="Landan G."/>
            <person name="Graur D."/>
            <person name="Arensburger P."/>
            <person name="Atkinson P."/>
            <person name="Beeman R.W."/>
            <person name="Beidler J."/>
            <person name="Brown S.J."/>
            <person name="Demuth J.P."/>
            <person name="Drury D.W."/>
            <person name="Du Y.Z."/>
            <person name="Fujiwara H."/>
            <person name="Lorenzen M."/>
            <person name="Maselli V."/>
            <person name="Osanai M."/>
            <person name="Park Y."/>
            <person name="Robertson H.M."/>
            <person name="Tu Z."/>
            <person name="Wang J.J."/>
            <person name="Wang S."/>
            <person name="Richards S."/>
            <person name="Song H."/>
            <person name="Zhang L."/>
            <person name="Sodergren E."/>
            <person name="Werner D."/>
            <person name="Stanke M."/>
            <person name="Morgenstern B."/>
            <person name="Solovyev V."/>
            <person name="Kosarev P."/>
            <person name="Brown G."/>
            <person name="Chen H.C."/>
            <person name="Ermolaeva O."/>
            <person name="Hlavina W."/>
            <person name="Kapustin Y."/>
            <person name="Kiryutin B."/>
            <person name="Kitts P."/>
            <person name="Maglott D."/>
            <person name="Pruitt K."/>
            <person name="Sapojnikov V."/>
            <person name="Souvorov A."/>
            <person name="Mackey A.J."/>
            <person name="Waterhouse R.M."/>
            <person name="Wyder S."/>
            <person name="Zdobnov E.M."/>
            <person name="Zdobnov E.M."/>
            <person name="Wyder S."/>
            <person name="Kriventseva E.V."/>
            <person name="Kadowaki T."/>
            <person name="Bork P."/>
            <person name="Aranda M."/>
            <person name="Bao R."/>
            <person name="Beermann A."/>
            <person name="Berns N."/>
            <person name="Bolognesi R."/>
            <person name="Bonneton F."/>
            <person name="Bopp D."/>
            <person name="Brown S.J."/>
            <person name="Bucher G."/>
            <person name="Butts T."/>
            <person name="Chaumot A."/>
            <person name="Denell R.E."/>
            <person name="Ferrier D.E."/>
            <person name="Friedrich M."/>
            <person name="Gordon C.M."/>
            <person name="Jindra M."/>
            <person name="Klingler M."/>
            <person name="Lan Q."/>
            <person name="Lattorff H.M."/>
            <person name="Laudet V."/>
            <person name="von Levetsow C."/>
            <person name="Liu Z."/>
            <person name="Lutz R."/>
            <person name="Lynch J.A."/>
            <person name="da Fonseca R.N."/>
            <person name="Posnien N."/>
            <person name="Reuter R."/>
            <person name="Roth S."/>
            <person name="Savard J."/>
            <person name="Schinko J.B."/>
            <person name="Schmitt C."/>
            <person name="Schoppmeier M."/>
            <person name="Schroder R."/>
            <person name="Shippy T.D."/>
            <person name="Simonnet F."/>
            <person name="Marques-Souza H."/>
            <person name="Tautz D."/>
            <person name="Tomoyasu Y."/>
            <person name="Trauner J."/>
            <person name="Van der Zee M."/>
            <person name="Vervoort M."/>
            <person name="Wittkopp N."/>
            <person name="Wimmer E.A."/>
            <person name="Yang X."/>
            <person name="Jones A.K."/>
            <person name="Sattelle D.B."/>
            <person name="Ebert P.R."/>
            <person name="Nelson D."/>
            <person name="Scott J.G."/>
            <person name="Beeman R.W."/>
            <person name="Muthukrishnan S."/>
            <person name="Kramer K.J."/>
            <person name="Arakane Y."/>
            <person name="Beeman R.W."/>
            <person name="Zhu Q."/>
            <person name="Hogenkamp D."/>
            <person name="Dixit R."/>
            <person name="Oppert B."/>
            <person name="Jiang H."/>
            <person name="Zou Z."/>
            <person name="Marshall J."/>
            <person name="Elpidina E."/>
            <person name="Vinokurov K."/>
            <person name="Oppert C."/>
            <person name="Zou Z."/>
            <person name="Evans J."/>
            <person name="Lu Z."/>
            <person name="Zhao P."/>
            <person name="Sumathipala N."/>
            <person name="Altincicek B."/>
            <person name="Vilcinskas A."/>
            <person name="Williams M."/>
            <person name="Hultmark D."/>
            <person name="Hetru C."/>
            <person name="Jiang H."/>
            <person name="Grimmelikhuijzen C.J."/>
            <person name="Hauser F."/>
            <person name="Cazzamali G."/>
            <person name="Williamson M."/>
            <person name="Park Y."/>
            <person name="Li B."/>
            <person name="Tanaka Y."/>
            <person name="Predel R."/>
            <person name="Neupert S."/>
            <person name="Schachtner J."/>
            <person name="Verleyen P."/>
            <person name="Raible F."/>
            <person name="Bork P."/>
            <person name="Friedrich M."/>
            <person name="Walden K.K."/>
            <person name="Robertson H.M."/>
            <person name="Angeli S."/>
            <person name="Foret S."/>
            <person name="Bucher G."/>
            <person name="Schuetz S."/>
            <person name="Maleszka R."/>
            <person name="Wimmer E.A."/>
            <person name="Beeman R.W."/>
            <person name="Lorenzen M."/>
            <person name="Tomoyasu Y."/>
            <person name="Miller S.C."/>
            <person name="Grossmann D."/>
            <person name="Bucher G."/>
        </authorList>
    </citation>
    <scope>NUCLEOTIDE SEQUENCE [LARGE SCALE GENOMIC DNA]</scope>
    <source>
        <strain evidence="2 3">Georgia GA2</strain>
    </source>
</reference>
<dbReference type="EMBL" id="KQ971371">
    <property type="protein sequence ID" value="EFA09897.1"/>
    <property type="molecule type" value="Genomic_DNA"/>
</dbReference>
<keyword evidence="3" id="KW-1185">Reference proteome</keyword>